<dbReference type="RefSeq" id="XP_018385964.1">
    <property type="nucleotide sequence ID" value="XM_018532718.1"/>
</dbReference>
<evidence type="ECO:0000313" key="1">
    <source>
        <dbReference type="EMBL" id="OAG20543.1"/>
    </source>
</evidence>
<sequence>MVPARFQRNTTTFTTWVPPPLYFQLHRLKDGYRSILALTNGSTHVFMSCWLAGSALKKGKKNEDGRSGVHIKANFWSFGVHPSILPRLSCFLQKPTGTAFMVLGFSQNTRYGNLWSCCSVPLPSKIRRVYGRWRLLSYENHTSSFHELHCSSLPSLLEKRPSR</sequence>
<dbReference type="GeneID" id="29118312"/>
<accession>A0A177DL58</accession>
<organism evidence="1 2">
    <name type="scientific">Alternaria alternata</name>
    <name type="common">Alternaria rot fungus</name>
    <name type="synonym">Torula alternata</name>
    <dbReference type="NCBI Taxonomy" id="5599"/>
    <lineage>
        <taxon>Eukaryota</taxon>
        <taxon>Fungi</taxon>
        <taxon>Dikarya</taxon>
        <taxon>Ascomycota</taxon>
        <taxon>Pezizomycotina</taxon>
        <taxon>Dothideomycetes</taxon>
        <taxon>Pleosporomycetidae</taxon>
        <taxon>Pleosporales</taxon>
        <taxon>Pleosporineae</taxon>
        <taxon>Pleosporaceae</taxon>
        <taxon>Alternaria</taxon>
        <taxon>Alternaria sect. Alternaria</taxon>
        <taxon>Alternaria alternata complex</taxon>
    </lineage>
</organism>
<dbReference type="AlphaFoldDB" id="A0A177DL58"/>
<reference evidence="1 2" key="1">
    <citation type="submission" date="2016-05" db="EMBL/GenBank/DDBJ databases">
        <title>Comparative analysis of secretome profiles of manganese(II)-oxidizing ascomycete fungi.</title>
        <authorList>
            <consortium name="DOE Joint Genome Institute"/>
            <person name="Zeiner C.A."/>
            <person name="Purvine S.O."/>
            <person name="Zink E.M."/>
            <person name="Wu S."/>
            <person name="Pasa-Tolic L."/>
            <person name="Chaput D.L."/>
            <person name="Haridas S."/>
            <person name="Grigoriev I.V."/>
            <person name="Santelli C.M."/>
            <person name="Hansel C.M."/>
        </authorList>
    </citation>
    <scope>NUCLEOTIDE SEQUENCE [LARGE SCALE GENOMIC DNA]</scope>
    <source>
        <strain evidence="1 2">SRC1lrK2f</strain>
    </source>
</reference>
<dbReference type="VEuPathDB" id="FungiDB:CC77DRAFT_67546"/>
<evidence type="ECO:0000313" key="2">
    <source>
        <dbReference type="Proteomes" id="UP000077248"/>
    </source>
</evidence>
<keyword evidence="2" id="KW-1185">Reference proteome</keyword>
<dbReference type="KEGG" id="aalt:CC77DRAFT_67546"/>
<gene>
    <name evidence="1" type="ORF">CC77DRAFT_67546</name>
</gene>
<protein>
    <submittedName>
        <fullName evidence="1">Uncharacterized protein</fullName>
    </submittedName>
</protein>
<proteinExistence type="predicted"/>
<dbReference type="Proteomes" id="UP000077248">
    <property type="component" value="Unassembled WGS sequence"/>
</dbReference>
<dbReference type="EMBL" id="KV441478">
    <property type="protein sequence ID" value="OAG20543.1"/>
    <property type="molecule type" value="Genomic_DNA"/>
</dbReference>
<name>A0A177DL58_ALTAL</name>